<evidence type="ECO:0000313" key="8">
    <source>
        <dbReference type="Proteomes" id="UP000627292"/>
    </source>
</evidence>
<reference evidence="7" key="1">
    <citation type="journal article" date="2014" name="Int. J. Syst. Evol. Microbiol.">
        <title>Complete genome sequence of Corynebacterium casei LMG S-19264T (=DSM 44701T), isolated from a smear-ripened cheese.</title>
        <authorList>
            <consortium name="US DOE Joint Genome Institute (JGI-PGF)"/>
            <person name="Walter F."/>
            <person name="Albersmeier A."/>
            <person name="Kalinowski J."/>
            <person name="Ruckert C."/>
        </authorList>
    </citation>
    <scope>NUCLEOTIDE SEQUENCE</scope>
    <source>
        <strain evidence="7">CGMCC 1.15290</strain>
    </source>
</reference>
<keyword evidence="1" id="KW-0805">Transcription regulation</keyword>
<keyword evidence="2" id="KW-0238">DNA-binding</keyword>
<dbReference type="GO" id="GO:0000160">
    <property type="term" value="P:phosphorelay signal transduction system"/>
    <property type="evidence" value="ECO:0007669"/>
    <property type="project" value="InterPro"/>
</dbReference>
<dbReference type="PROSITE" id="PS50110">
    <property type="entry name" value="RESPONSE_REGULATORY"/>
    <property type="match status" value="1"/>
</dbReference>
<dbReference type="PRINTS" id="PR00038">
    <property type="entry name" value="HTHLUXR"/>
</dbReference>
<dbReference type="SMART" id="SM00448">
    <property type="entry name" value="REC"/>
    <property type="match status" value="1"/>
</dbReference>
<accession>A0A917IXV5</accession>
<dbReference type="InterPro" id="IPR036388">
    <property type="entry name" value="WH-like_DNA-bd_sf"/>
</dbReference>
<evidence type="ECO:0000256" key="4">
    <source>
        <dbReference type="PROSITE-ProRule" id="PRU00169"/>
    </source>
</evidence>
<name>A0A917IXV5_9BACT</name>
<dbReference type="Gene3D" id="3.40.50.2300">
    <property type="match status" value="1"/>
</dbReference>
<feature type="domain" description="HTH luxR-type" evidence="5">
    <location>
        <begin position="146"/>
        <end position="211"/>
    </location>
</feature>
<dbReference type="Proteomes" id="UP000627292">
    <property type="component" value="Unassembled WGS sequence"/>
</dbReference>
<dbReference type="SMART" id="SM00421">
    <property type="entry name" value="HTH_LUXR"/>
    <property type="match status" value="1"/>
</dbReference>
<evidence type="ECO:0000256" key="3">
    <source>
        <dbReference type="ARBA" id="ARBA00023163"/>
    </source>
</evidence>
<dbReference type="EMBL" id="BMIB01000002">
    <property type="protein sequence ID" value="GGH67381.1"/>
    <property type="molecule type" value="Genomic_DNA"/>
</dbReference>
<dbReference type="SUPFAM" id="SSF46894">
    <property type="entry name" value="C-terminal effector domain of the bipartite response regulators"/>
    <property type="match status" value="1"/>
</dbReference>
<evidence type="ECO:0000256" key="2">
    <source>
        <dbReference type="ARBA" id="ARBA00023125"/>
    </source>
</evidence>
<evidence type="ECO:0000259" key="6">
    <source>
        <dbReference type="PROSITE" id="PS50110"/>
    </source>
</evidence>
<comment type="caution">
    <text evidence="7">The sequence shown here is derived from an EMBL/GenBank/DDBJ whole genome shotgun (WGS) entry which is preliminary data.</text>
</comment>
<evidence type="ECO:0000313" key="7">
    <source>
        <dbReference type="EMBL" id="GGH67381.1"/>
    </source>
</evidence>
<organism evidence="7 8">
    <name type="scientific">Filimonas zeae</name>
    <dbReference type="NCBI Taxonomy" id="1737353"/>
    <lineage>
        <taxon>Bacteria</taxon>
        <taxon>Pseudomonadati</taxon>
        <taxon>Bacteroidota</taxon>
        <taxon>Chitinophagia</taxon>
        <taxon>Chitinophagales</taxon>
        <taxon>Chitinophagaceae</taxon>
        <taxon>Filimonas</taxon>
    </lineage>
</organism>
<dbReference type="InterPro" id="IPR016032">
    <property type="entry name" value="Sig_transdc_resp-reg_C-effctor"/>
</dbReference>
<dbReference type="PROSITE" id="PS00622">
    <property type="entry name" value="HTH_LUXR_1"/>
    <property type="match status" value="1"/>
</dbReference>
<gene>
    <name evidence="7" type="primary">liaR</name>
    <name evidence="7" type="ORF">GCM10011379_22600</name>
</gene>
<dbReference type="Gene3D" id="1.10.10.10">
    <property type="entry name" value="Winged helix-like DNA-binding domain superfamily/Winged helix DNA-binding domain"/>
    <property type="match status" value="1"/>
</dbReference>
<dbReference type="InterPro" id="IPR000792">
    <property type="entry name" value="Tscrpt_reg_LuxR_C"/>
</dbReference>
<dbReference type="GO" id="GO:0006355">
    <property type="term" value="P:regulation of DNA-templated transcription"/>
    <property type="evidence" value="ECO:0007669"/>
    <property type="project" value="InterPro"/>
</dbReference>
<dbReference type="Pfam" id="PF00072">
    <property type="entry name" value="Response_reg"/>
    <property type="match status" value="1"/>
</dbReference>
<dbReference type="PANTHER" id="PTHR44688">
    <property type="entry name" value="DNA-BINDING TRANSCRIPTIONAL ACTIVATOR DEVR_DOSR"/>
    <property type="match status" value="1"/>
</dbReference>
<dbReference type="InterPro" id="IPR011006">
    <property type="entry name" value="CheY-like_superfamily"/>
</dbReference>
<dbReference type="PANTHER" id="PTHR44688:SF16">
    <property type="entry name" value="DNA-BINDING TRANSCRIPTIONAL ACTIVATOR DEVR_DOSR"/>
    <property type="match status" value="1"/>
</dbReference>
<dbReference type="RefSeq" id="WP_188952130.1">
    <property type="nucleotide sequence ID" value="NZ_BMIB01000002.1"/>
</dbReference>
<dbReference type="InterPro" id="IPR001789">
    <property type="entry name" value="Sig_transdc_resp-reg_receiver"/>
</dbReference>
<evidence type="ECO:0000256" key="1">
    <source>
        <dbReference type="ARBA" id="ARBA00023015"/>
    </source>
</evidence>
<dbReference type="GO" id="GO:0003677">
    <property type="term" value="F:DNA binding"/>
    <property type="evidence" value="ECO:0007669"/>
    <property type="project" value="UniProtKB-KW"/>
</dbReference>
<keyword evidence="3" id="KW-0804">Transcription</keyword>
<keyword evidence="8" id="KW-1185">Reference proteome</keyword>
<dbReference type="AlphaFoldDB" id="A0A917IXV5"/>
<proteinExistence type="predicted"/>
<evidence type="ECO:0000259" key="5">
    <source>
        <dbReference type="PROSITE" id="PS50043"/>
    </source>
</evidence>
<comment type="caution">
    <text evidence="4">Lacks conserved residue(s) required for the propagation of feature annotation.</text>
</comment>
<dbReference type="CDD" id="cd06170">
    <property type="entry name" value="LuxR_C_like"/>
    <property type="match status" value="1"/>
</dbReference>
<dbReference type="Pfam" id="PF00196">
    <property type="entry name" value="GerE"/>
    <property type="match status" value="1"/>
</dbReference>
<dbReference type="SUPFAM" id="SSF52172">
    <property type="entry name" value="CheY-like"/>
    <property type="match status" value="1"/>
</dbReference>
<feature type="domain" description="Response regulatory" evidence="6">
    <location>
        <begin position="3"/>
        <end position="119"/>
    </location>
</feature>
<sequence>MIYIGIVEKNETFVLAIKTFLQDRKDCLVVFECSTIEEYQQLADAQKMADLVFIGVAEEGPALQLAASIRKQFSFIQLVFMLTVNDERLVLRAVKAGVTGFLKKPFSQRVLEDCIQHIGEGRSFLAFDVQRKLFDLLFHEQLQSGRRIGTNMLTPREAEIIKLILKGYTNKEIGVALFISHHTVNEHLKRIFRKLNVNSRIKLIYKIVADFNLYD</sequence>
<protein>
    <submittedName>
        <fullName evidence="7">Transcriptional regulatory protein LiaR</fullName>
    </submittedName>
</protein>
<dbReference type="PROSITE" id="PS50043">
    <property type="entry name" value="HTH_LUXR_2"/>
    <property type="match status" value="1"/>
</dbReference>
<reference evidence="7" key="2">
    <citation type="submission" date="2020-09" db="EMBL/GenBank/DDBJ databases">
        <authorList>
            <person name="Sun Q."/>
            <person name="Zhou Y."/>
        </authorList>
    </citation>
    <scope>NUCLEOTIDE SEQUENCE</scope>
    <source>
        <strain evidence="7">CGMCC 1.15290</strain>
    </source>
</reference>